<dbReference type="STRING" id="630626.EBL_c27610"/>
<keyword evidence="2" id="KW-1185">Reference proteome</keyword>
<organism evidence="1 2">
    <name type="scientific">Shimwellia blattae (strain ATCC 29907 / DSM 4481 / JCM 1650 / NBRC 105725 / CDC 9005-74)</name>
    <name type="common">Escherichia blattae</name>
    <dbReference type="NCBI Taxonomy" id="630626"/>
    <lineage>
        <taxon>Bacteria</taxon>
        <taxon>Pseudomonadati</taxon>
        <taxon>Pseudomonadota</taxon>
        <taxon>Gammaproteobacteria</taxon>
        <taxon>Enterobacterales</taxon>
        <taxon>Enterobacteriaceae</taxon>
        <taxon>Shimwellia</taxon>
    </lineage>
</organism>
<dbReference type="EMBL" id="CP001560">
    <property type="protein sequence ID" value="AFJ47832.1"/>
    <property type="molecule type" value="Genomic_DNA"/>
</dbReference>
<dbReference type="HOGENOM" id="CLU_2425297_0_0_6"/>
<evidence type="ECO:0000313" key="2">
    <source>
        <dbReference type="Proteomes" id="UP000001955"/>
    </source>
</evidence>
<dbReference type="Proteomes" id="UP000001955">
    <property type="component" value="Chromosome"/>
</dbReference>
<sequence length="91" mass="10657">MTHSHLYLDKLRKNSALLSIRQMLYHQRQPALAAHYEILARPVWDMIPASPGIPQPAIPEHCRALHRRAPYPFFRFCAGERAIHREIHRQG</sequence>
<gene>
    <name evidence="1" type="ordered locus">EBL_c27610</name>
</gene>
<proteinExistence type="predicted"/>
<accession>I2BBC8</accession>
<protein>
    <submittedName>
        <fullName evidence="1">Uncharacterized protein</fullName>
    </submittedName>
</protein>
<reference evidence="1 2" key="1">
    <citation type="journal article" date="2012" name="J. Bacteriol.">
        <title>Complete genome sequence of the B12-producing Shimwellia blattae strain DSM 4481, isolated from a cockroach.</title>
        <authorList>
            <person name="Brzuszkiewicz E."/>
            <person name="Waschkowitz T."/>
            <person name="Wiezer A."/>
            <person name="Daniel R."/>
        </authorList>
    </citation>
    <scope>NUCLEOTIDE SEQUENCE [LARGE SCALE GENOMIC DNA]</scope>
    <source>
        <strain evidence="2">ATCC 29907 / DSM 4481 / JCM 1650 / NBRC 105725 / CDC 9005-74</strain>
    </source>
</reference>
<dbReference type="KEGG" id="ebt:EBL_c27610"/>
<evidence type="ECO:0000313" key="1">
    <source>
        <dbReference type="EMBL" id="AFJ47832.1"/>
    </source>
</evidence>
<name>I2BBC8_SHIBC</name>
<dbReference type="AlphaFoldDB" id="I2BBC8"/>